<dbReference type="AlphaFoldDB" id="A0AAN9Y7G7"/>
<dbReference type="EMBL" id="JBBCAQ010000014">
    <property type="protein sequence ID" value="KAK7598263.1"/>
    <property type="molecule type" value="Genomic_DNA"/>
</dbReference>
<dbReference type="SMART" id="SM00164">
    <property type="entry name" value="TBC"/>
    <property type="match status" value="1"/>
</dbReference>
<reference evidence="4 5" key="1">
    <citation type="submission" date="2024-03" db="EMBL/GenBank/DDBJ databases">
        <title>Adaptation during the transition from Ophiocordyceps entomopathogen to insect associate is accompanied by gene loss and intensified selection.</title>
        <authorList>
            <person name="Ward C.M."/>
            <person name="Onetto C.A."/>
            <person name="Borneman A.R."/>
        </authorList>
    </citation>
    <scope>NUCLEOTIDE SEQUENCE [LARGE SCALE GENOMIC DNA]</scope>
    <source>
        <strain evidence="4">AWRI1</strain>
        <tissue evidence="4">Single Adult Female</tissue>
    </source>
</reference>
<evidence type="ECO:0000313" key="5">
    <source>
        <dbReference type="Proteomes" id="UP001367676"/>
    </source>
</evidence>
<dbReference type="CDD" id="cd15784">
    <property type="entry name" value="PH_RUTBC"/>
    <property type="match status" value="1"/>
</dbReference>
<dbReference type="InterPro" id="IPR037745">
    <property type="entry name" value="SGSM1/2"/>
</dbReference>
<keyword evidence="1" id="KW-0343">GTPase activation</keyword>
<feature type="region of interest" description="Disordered" evidence="2">
    <location>
        <begin position="564"/>
        <end position="622"/>
    </location>
</feature>
<dbReference type="InterPro" id="IPR035969">
    <property type="entry name" value="Rab-GAP_TBC_sf"/>
</dbReference>
<sequence length="946" mass="107205">MTILTQKRGNNHFATLALSEKGDVTRRRFGKVGPCALDYSKTRTPDQYWNDPPADELVQRHRISSGHTTPPSCRKTPINYRRTLHAVSSEDNTRQNPVSTKDYVESLHQNSRAALLYGKNNVLVLPKDMKEPIPGYLSLHQTATSLIIKWTPNELMNGYVEESQDKSVLWDYALNVNFSDVVYVHCHQQGEENGGTVILVGQDGVQRPPIHFPRGGHLLQFLTCLENGLLPHGQLDPPLWSQRGKGKVFPKLRRRGGRPIKSRIEDTDEESVDYVFQIINKMSHREFLLEQGLIDPESWSNSAHHMASCVQRAQLLSSSTTSSSSSKSISLEKAATCSLKEDTVFNENLPSPKSQKSASGESLNTVCETMKKQILSRAFYGWLAYCRHLKTVRTHLSGLVNVKIMDGEGASEGLTKEVWESLRLDDGSICFEEEIFRRTYYGAIAHSIRKEVWPFLLGHYKFSSTTKEREELDRTTKQYYETTMTEWLAVEAIVRQKDKEIMAANIAKLSSESTSGEPVPLTPGLANDISNDVFEDDVSITSDGEPPIFDENEQLSPVVEEKSLDFSSDADHKGECTTKLENGNENHVINDDLPVKESDSGRMSQCDSPDEGVGEEEESDDDNVIACNKPTAEKINNESKQSTAVVITTNPSQDSGNQSEISLGSRSSCSRLKSFLEDEKDSADGLGDCLQEGQRSNCISPASSQGGVYSGEILEQFGVNVHRIDKDVQRCDRNYWYFNIDNLEKLRNVMCTYIWEHLDIGYMQGMCDLVAPLLVIFDDESMAYACFCRLMDRLSVNFPHSGEAMDMHFANMRSLIQILDPELFELMDKNRDYTHFFFCYRWFLLDFKRELLYDDVFIVWEIIWSAKYVSSAHFYLFFALALVETYRDIIIGNQMEFTEIIKFFNDMAERHNAKAVLNLARNLVVQLHSMIEDQLSTSSTTSSEKL</sequence>
<dbReference type="SUPFAM" id="SSF47923">
    <property type="entry name" value="Ypt/Rab-GAP domain of gyp1p"/>
    <property type="match status" value="2"/>
</dbReference>
<dbReference type="FunFam" id="2.30.29.230:FF:000003">
    <property type="entry name" value="Uncharacterized protein, isoform C"/>
    <property type="match status" value="1"/>
</dbReference>
<dbReference type="Pfam" id="PF00566">
    <property type="entry name" value="RabGAP-TBC"/>
    <property type="match status" value="1"/>
</dbReference>
<dbReference type="FunFam" id="1.10.472.80:FF:000004">
    <property type="entry name" value="Small G protein signaling modulator 1"/>
    <property type="match status" value="1"/>
</dbReference>
<dbReference type="InterPro" id="IPR021935">
    <property type="entry name" value="SGSM1/2_RBD"/>
</dbReference>
<dbReference type="Proteomes" id="UP001367676">
    <property type="component" value="Unassembled WGS sequence"/>
</dbReference>
<keyword evidence="5" id="KW-1185">Reference proteome</keyword>
<proteinExistence type="predicted"/>
<dbReference type="InterPro" id="IPR000195">
    <property type="entry name" value="Rab-GAP-TBC_dom"/>
</dbReference>
<evidence type="ECO:0000313" key="4">
    <source>
        <dbReference type="EMBL" id="KAK7598263.1"/>
    </source>
</evidence>
<evidence type="ECO:0000259" key="3">
    <source>
        <dbReference type="PROSITE" id="PS50086"/>
    </source>
</evidence>
<dbReference type="FunFam" id="1.10.8.270:FF:000064">
    <property type="entry name" value="Small G protein-signaling modulator 1b"/>
    <property type="match status" value="1"/>
</dbReference>
<dbReference type="GO" id="GO:0005737">
    <property type="term" value="C:cytoplasm"/>
    <property type="evidence" value="ECO:0007669"/>
    <property type="project" value="UniProtKB-ARBA"/>
</dbReference>
<dbReference type="PROSITE" id="PS50086">
    <property type="entry name" value="TBC_RABGAP"/>
    <property type="match status" value="1"/>
</dbReference>
<comment type="caution">
    <text evidence="4">The sequence shown here is derived from an EMBL/GenBank/DDBJ whole genome shotgun (WGS) entry which is preliminary data.</text>
</comment>
<evidence type="ECO:0000256" key="2">
    <source>
        <dbReference type="SAM" id="MobiDB-lite"/>
    </source>
</evidence>
<gene>
    <name evidence="4" type="ORF">V9T40_006498</name>
</gene>
<dbReference type="PANTHER" id="PTHR22957">
    <property type="entry name" value="TBC1 DOMAIN FAMILY MEMBER GTPASE-ACTIVATING PROTEIN"/>
    <property type="match status" value="1"/>
</dbReference>
<protein>
    <recommendedName>
        <fullName evidence="3">Rab-GAP TBC domain-containing protein</fullName>
    </recommendedName>
</protein>
<feature type="compositionally biased region" description="Basic and acidic residues" evidence="2">
    <location>
        <begin position="564"/>
        <end position="600"/>
    </location>
</feature>
<feature type="domain" description="Rab-GAP TBC" evidence="3">
    <location>
        <begin position="443"/>
        <end position="867"/>
    </location>
</feature>
<accession>A0AAN9Y7G7</accession>
<dbReference type="Gene3D" id="2.30.29.230">
    <property type="match status" value="1"/>
</dbReference>
<evidence type="ECO:0000256" key="1">
    <source>
        <dbReference type="ARBA" id="ARBA00022468"/>
    </source>
</evidence>
<name>A0AAN9Y7G7_9HEMI</name>
<organism evidence="4 5">
    <name type="scientific">Parthenolecanium corni</name>
    <dbReference type="NCBI Taxonomy" id="536013"/>
    <lineage>
        <taxon>Eukaryota</taxon>
        <taxon>Metazoa</taxon>
        <taxon>Ecdysozoa</taxon>
        <taxon>Arthropoda</taxon>
        <taxon>Hexapoda</taxon>
        <taxon>Insecta</taxon>
        <taxon>Pterygota</taxon>
        <taxon>Neoptera</taxon>
        <taxon>Paraneoptera</taxon>
        <taxon>Hemiptera</taxon>
        <taxon>Sternorrhyncha</taxon>
        <taxon>Coccoidea</taxon>
        <taxon>Coccidae</taxon>
        <taxon>Parthenolecanium</taxon>
    </lineage>
</organism>
<dbReference type="Gene3D" id="1.10.472.80">
    <property type="entry name" value="Ypt/Rab-GAP domain of gyp1p, domain 3"/>
    <property type="match status" value="1"/>
</dbReference>
<feature type="compositionally biased region" description="Acidic residues" evidence="2">
    <location>
        <begin position="608"/>
        <end position="622"/>
    </location>
</feature>
<dbReference type="PANTHER" id="PTHR22957:SF502">
    <property type="entry name" value="SMALL G PROTEIN SIGNALING MODULATOR 2-RELATED"/>
    <property type="match status" value="1"/>
</dbReference>
<dbReference type="GO" id="GO:0005096">
    <property type="term" value="F:GTPase activator activity"/>
    <property type="evidence" value="ECO:0007669"/>
    <property type="project" value="UniProtKB-KW"/>
</dbReference>
<dbReference type="Gene3D" id="1.10.8.270">
    <property type="entry name" value="putative rabgap domain of human tbc1 domain family member 14 like domains"/>
    <property type="match status" value="1"/>
</dbReference>
<dbReference type="Pfam" id="PF12068">
    <property type="entry name" value="PH_RBD"/>
    <property type="match status" value="1"/>
</dbReference>